<keyword evidence="1" id="KW-1133">Transmembrane helix</keyword>
<keyword evidence="5" id="KW-1185">Reference proteome</keyword>
<dbReference type="PANTHER" id="PTHR30386:SF28">
    <property type="entry name" value="EXPORTED PROTEIN"/>
    <property type="match status" value="1"/>
</dbReference>
<feature type="domain" description="Multidrug resistance protein MdtA-like barrel-sandwich hybrid" evidence="2">
    <location>
        <begin position="70"/>
        <end position="293"/>
    </location>
</feature>
<dbReference type="KEGG" id="slac:SKTS_25380"/>
<dbReference type="Pfam" id="PF25917">
    <property type="entry name" value="BSH_RND"/>
    <property type="match status" value="1"/>
</dbReference>
<sequence>MVLFRPEVSQRNAVSLLGELRTTHSVPAWVITAIAVLLAIALVSYGILGTYAKKSRVNGILVSQGGELNVTAPSFGRIVELRIKEGQAVRTGETLMILNIDRPTEFANGTKETAALISEQIENKRIAFASQRQSKESFARLQKQTIEFRLRSQGIELENIEDEIALQKRRRDLAATSVQRYEKLVLNKFVSAIQVQQQQEILIDQDSKLKSLERTLTGIKKEQAASAIALRQADIQLASELAVMDQELASLNQESTENAAKRSSAITATRPGTVSAIAVTLGQTVSSGQNLVAIQPESSKLEAHLYIPTHTVGFIKEGQHVLVRYAAFPYQKFGLYQGKLSTVSQSAFAPNDLPPSLQTLFGRQNTPESLYRVTVSLNDQEIVAFGQRHPLRPGMALEADIVQEKRTIIEWLFEPLFAFSQRA</sequence>
<gene>
    <name evidence="4" type="ORF">SKTS_25380</name>
</gene>
<reference evidence="5" key="1">
    <citation type="submission" date="2020-03" db="EMBL/GenBank/DDBJ databases">
        <title>Complete genome sequence of sulfur-oxidizing bacterium skT11.</title>
        <authorList>
            <person name="Kanda M."/>
            <person name="Kojima H."/>
            <person name="Fukui M."/>
        </authorList>
    </citation>
    <scope>NUCLEOTIDE SEQUENCE [LARGE SCALE GENOMIC DNA]</scope>
    <source>
        <strain evidence="5">skT11</strain>
    </source>
</reference>
<dbReference type="PANTHER" id="PTHR30386">
    <property type="entry name" value="MEMBRANE FUSION SUBUNIT OF EMRAB-TOLC MULTIDRUG EFFLUX PUMP"/>
    <property type="match status" value="1"/>
</dbReference>
<accession>A0A6F8VFC4</accession>
<dbReference type="Gene3D" id="2.40.50.100">
    <property type="match status" value="1"/>
</dbReference>
<dbReference type="Pfam" id="PF26002">
    <property type="entry name" value="Beta-barrel_AprE"/>
    <property type="match status" value="1"/>
</dbReference>
<feature type="domain" description="AprE-like beta-barrel" evidence="3">
    <location>
        <begin position="303"/>
        <end position="403"/>
    </location>
</feature>
<evidence type="ECO:0000313" key="4">
    <source>
        <dbReference type="EMBL" id="BCB27652.1"/>
    </source>
</evidence>
<dbReference type="PRINTS" id="PR01490">
    <property type="entry name" value="RTXTOXIND"/>
</dbReference>
<evidence type="ECO:0000259" key="2">
    <source>
        <dbReference type="Pfam" id="PF25917"/>
    </source>
</evidence>
<keyword evidence="1" id="KW-0812">Transmembrane</keyword>
<dbReference type="AlphaFoldDB" id="A0A6F8VFC4"/>
<protein>
    <submittedName>
        <fullName evidence="4">Secretion protein</fullName>
    </submittedName>
</protein>
<feature type="transmembrane region" description="Helical" evidence="1">
    <location>
        <begin position="26"/>
        <end position="48"/>
    </location>
</feature>
<dbReference type="Proteomes" id="UP000502260">
    <property type="component" value="Chromosome"/>
</dbReference>
<evidence type="ECO:0000313" key="5">
    <source>
        <dbReference type="Proteomes" id="UP000502260"/>
    </source>
</evidence>
<dbReference type="InterPro" id="IPR058625">
    <property type="entry name" value="MdtA-like_BSH"/>
</dbReference>
<dbReference type="InterPro" id="IPR058982">
    <property type="entry name" value="Beta-barrel_AprE"/>
</dbReference>
<evidence type="ECO:0000259" key="3">
    <source>
        <dbReference type="Pfam" id="PF26002"/>
    </source>
</evidence>
<dbReference type="EMBL" id="AP022853">
    <property type="protein sequence ID" value="BCB27652.1"/>
    <property type="molecule type" value="Genomic_DNA"/>
</dbReference>
<name>A0A6F8VFC4_9PROT</name>
<evidence type="ECO:0000256" key="1">
    <source>
        <dbReference type="SAM" id="Phobius"/>
    </source>
</evidence>
<organism evidence="4 5">
    <name type="scientific">Sulfurimicrobium lacus</name>
    <dbReference type="NCBI Taxonomy" id="2715678"/>
    <lineage>
        <taxon>Bacteria</taxon>
        <taxon>Pseudomonadati</taxon>
        <taxon>Pseudomonadota</taxon>
        <taxon>Betaproteobacteria</taxon>
        <taxon>Nitrosomonadales</taxon>
        <taxon>Sulfuricellaceae</taxon>
        <taxon>Sulfurimicrobium</taxon>
    </lineage>
</organism>
<keyword evidence="1" id="KW-0472">Membrane</keyword>
<dbReference type="Gene3D" id="2.40.30.170">
    <property type="match status" value="1"/>
</dbReference>
<proteinExistence type="predicted"/>
<dbReference type="SUPFAM" id="SSF51230">
    <property type="entry name" value="Single hybrid motif"/>
    <property type="match status" value="1"/>
</dbReference>
<dbReference type="InterPro" id="IPR050739">
    <property type="entry name" value="MFP"/>
</dbReference>
<dbReference type="InterPro" id="IPR011053">
    <property type="entry name" value="Single_hybrid_motif"/>
</dbReference>
<dbReference type="RefSeq" id="WP_173065688.1">
    <property type="nucleotide sequence ID" value="NZ_AP022853.1"/>
</dbReference>